<feature type="region of interest" description="Disordered" evidence="1">
    <location>
        <begin position="48"/>
        <end position="82"/>
    </location>
</feature>
<dbReference type="PATRIC" id="fig|137591.25.peg.548"/>
<gene>
    <name evidence="2" type="ORF">QX99_00565</name>
</gene>
<evidence type="ECO:0000313" key="3">
    <source>
        <dbReference type="Proteomes" id="UP000032287"/>
    </source>
</evidence>
<proteinExistence type="predicted"/>
<dbReference type="eggNOG" id="ENOG50308KX">
    <property type="taxonomic scope" value="Bacteria"/>
</dbReference>
<name>A0A0D1LP76_9LACO</name>
<evidence type="ECO:0000313" key="2">
    <source>
        <dbReference type="EMBL" id="KIU21873.1"/>
    </source>
</evidence>
<dbReference type="Proteomes" id="UP000032287">
    <property type="component" value="Unassembled WGS sequence"/>
</dbReference>
<organism evidence="2 3">
    <name type="scientific">Weissella cibaria</name>
    <dbReference type="NCBI Taxonomy" id="137591"/>
    <lineage>
        <taxon>Bacteria</taxon>
        <taxon>Bacillati</taxon>
        <taxon>Bacillota</taxon>
        <taxon>Bacilli</taxon>
        <taxon>Lactobacillales</taxon>
        <taxon>Lactobacillaceae</taxon>
        <taxon>Weissella</taxon>
    </lineage>
</organism>
<sequence>MKKWIISVGGVAVALIVGAMGMAAYNDHKEEQFERRYEASLAKSYSESDKLASESTSSSSASAASDSTAVSSATGLPSQTAVETRLSEDLDKFIADQKGGIIQTGSKEDIRDAFEDTYVDTYQDELEAQHPGEQNEDVVEGMIDRGLLALNFDGRIAAVK</sequence>
<reference evidence="2 3" key="1">
    <citation type="journal article" date="2015" name="Microbiology (Mosc.)">
        <title>Genomics of the Weissella cibaria species with an examination of its metabolic traits.</title>
        <authorList>
            <person name="Lynch K.M."/>
            <person name="Lucid A."/>
            <person name="Arendt E.K."/>
            <person name="Sleator R.D."/>
            <person name="Lucey B."/>
            <person name="Coffey A."/>
        </authorList>
    </citation>
    <scope>NUCLEOTIDE SEQUENCE [LARGE SCALE GENOMIC DNA]</scope>
    <source>
        <strain evidence="2 3">MG1</strain>
    </source>
</reference>
<protein>
    <submittedName>
        <fullName evidence="2">Uncharacterized protein</fullName>
    </submittedName>
</protein>
<dbReference type="RefSeq" id="WP_043708952.1">
    <property type="nucleotide sequence ID" value="NZ_JALOCT010000003.1"/>
</dbReference>
<dbReference type="AlphaFoldDB" id="A0A0D1LP76"/>
<evidence type="ECO:0000256" key="1">
    <source>
        <dbReference type="SAM" id="MobiDB-lite"/>
    </source>
</evidence>
<accession>A0A0D1LP76</accession>
<dbReference type="EMBL" id="JWHU01000006">
    <property type="protein sequence ID" value="KIU21873.1"/>
    <property type="molecule type" value="Genomic_DNA"/>
</dbReference>
<feature type="compositionally biased region" description="Low complexity" evidence="1">
    <location>
        <begin position="53"/>
        <end position="73"/>
    </location>
</feature>
<comment type="caution">
    <text evidence="2">The sequence shown here is derived from an EMBL/GenBank/DDBJ whole genome shotgun (WGS) entry which is preliminary data.</text>
</comment>
<keyword evidence="3" id="KW-1185">Reference proteome</keyword>